<dbReference type="AlphaFoldDB" id="A0A926DY90"/>
<name>A0A926DY90_9FIRM</name>
<reference evidence="2" key="1">
    <citation type="submission" date="2020-08" db="EMBL/GenBank/DDBJ databases">
        <title>Genome public.</title>
        <authorList>
            <person name="Liu C."/>
            <person name="Sun Q."/>
        </authorList>
    </citation>
    <scope>NUCLEOTIDE SEQUENCE</scope>
    <source>
        <strain evidence="2">NSJ-31</strain>
    </source>
</reference>
<comment type="caution">
    <text evidence="2">The sequence shown here is derived from an EMBL/GenBank/DDBJ whole genome shotgun (WGS) entry which is preliminary data.</text>
</comment>
<accession>A0A926DY90</accession>
<evidence type="ECO:0000313" key="3">
    <source>
        <dbReference type="Proteomes" id="UP000653127"/>
    </source>
</evidence>
<organism evidence="2 3">
    <name type="scientific">Ligaoa zhengdingensis</name>
    <dbReference type="NCBI Taxonomy" id="2763658"/>
    <lineage>
        <taxon>Bacteria</taxon>
        <taxon>Bacillati</taxon>
        <taxon>Bacillota</taxon>
        <taxon>Clostridia</taxon>
        <taxon>Eubacteriales</taxon>
        <taxon>Oscillospiraceae</taxon>
        <taxon>Ligaoa</taxon>
    </lineage>
</organism>
<feature type="region of interest" description="Disordered" evidence="1">
    <location>
        <begin position="1"/>
        <end position="23"/>
    </location>
</feature>
<gene>
    <name evidence="2" type="ORF">H8711_08765</name>
</gene>
<keyword evidence="3" id="KW-1185">Reference proteome</keyword>
<dbReference type="EMBL" id="JACRST010000012">
    <property type="protein sequence ID" value="MBC8547021.1"/>
    <property type="molecule type" value="Genomic_DNA"/>
</dbReference>
<protein>
    <submittedName>
        <fullName evidence="2">Uncharacterized protein</fullName>
    </submittedName>
</protein>
<dbReference type="RefSeq" id="WP_249283092.1">
    <property type="nucleotide sequence ID" value="NZ_JACRST010000012.1"/>
</dbReference>
<dbReference type="Proteomes" id="UP000653127">
    <property type="component" value="Unassembled WGS sequence"/>
</dbReference>
<evidence type="ECO:0000313" key="2">
    <source>
        <dbReference type="EMBL" id="MBC8547021.1"/>
    </source>
</evidence>
<evidence type="ECO:0000256" key="1">
    <source>
        <dbReference type="SAM" id="MobiDB-lite"/>
    </source>
</evidence>
<feature type="compositionally biased region" description="Basic and acidic residues" evidence="1">
    <location>
        <begin position="1"/>
        <end position="10"/>
    </location>
</feature>
<sequence>MAQEKNRLDGGHPAARTSRKKLRLPDQLDSYMEDGTVYHVRSFFAEEMQMGEVLDALSMEKINREA</sequence>
<proteinExistence type="predicted"/>